<dbReference type="Gene3D" id="2.60.40.10">
    <property type="entry name" value="Immunoglobulins"/>
    <property type="match status" value="4"/>
</dbReference>
<dbReference type="PROSITE" id="PS50853">
    <property type="entry name" value="FN3"/>
    <property type="match status" value="1"/>
</dbReference>
<evidence type="ECO:0000313" key="4">
    <source>
        <dbReference type="Proteomes" id="UP000661077"/>
    </source>
</evidence>
<feature type="domain" description="Fibronectin type-III" evidence="2">
    <location>
        <begin position="294"/>
        <end position="390"/>
    </location>
</feature>
<dbReference type="Proteomes" id="UP000661077">
    <property type="component" value="Unassembled WGS sequence"/>
</dbReference>
<gene>
    <name evidence="3" type="ORF">JM946_04340</name>
</gene>
<dbReference type="InterPro" id="IPR003961">
    <property type="entry name" value="FN3_dom"/>
</dbReference>
<dbReference type="CDD" id="cd00063">
    <property type="entry name" value="FN3"/>
    <property type="match status" value="1"/>
</dbReference>
<dbReference type="RefSeq" id="WP_203165906.1">
    <property type="nucleotide sequence ID" value="NZ_JAEVLS010000001.1"/>
</dbReference>
<dbReference type="SUPFAM" id="SSF49313">
    <property type="entry name" value="Cadherin-like"/>
    <property type="match status" value="3"/>
</dbReference>
<evidence type="ECO:0000313" key="3">
    <source>
        <dbReference type="EMBL" id="MBM0103956.1"/>
    </source>
</evidence>
<sequence length="390" mass="40247">MRFSASFAAVAALASFAGIASAQTNLPPTISGTPPTLIKTNTSYNFLPTARDPEGRPLKFSVVNKPGWMAVSPNSGRLMGYPKSPGTWSNIRLRVTDGVHTVYLPTFSITATTTGTASKTNRAPTISGTPATTASVGTAYSFQPSAADADGNTLGFTIANRPSWASFSTSTGRLSGTPTATGTFSNIVIRVSDGRATTSLPAFTITVGSSANRAPVISGTPARTINVGSAYSFRPTASDPDGNALTFSIANRPSWASFNTSTGQLSGTPTASQAGTYSNITIRVSDGRVTTSLPAFSISVVDASSSGAVLSWTAPTSNTDGSTLTNLAGYRIAYGTSASAMTSTIQVANPSVTNYTINNLAPGTYYFTVRAYTNNGTESANSNVYSKVVR</sequence>
<proteinExistence type="predicted"/>
<dbReference type="EMBL" id="JAEVLS010000001">
    <property type="protein sequence ID" value="MBM0103956.1"/>
    <property type="molecule type" value="Genomic_DNA"/>
</dbReference>
<reference evidence="3 4" key="1">
    <citation type="journal article" date="2021" name="Int. J. Syst. Evol. Microbiol.">
        <title>Steroidobacter gossypii sp. nov., isolated from soil of cotton cropping field.</title>
        <authorList>
            <person name="Huang R."/>
            <person name="Yang S."/>
            <person name="Zhen C."/>
            <person name="Liu W."/>
        </authorList>
    </citation>
    <scope>NUCLEOTIDE SEQUENCE [LARGE SCALE GENOMIC DNA]</scope>
    <source>
        <strain evidence="3 4">S1-65</strain>
    </source>
</reference>
<dbReference type="Pfam" id="PF05345">
    <property type="entry name" value="He_PIG"/>
    <property type="match status" value="2"/>
</dbReference>
<feature type="signal peptide" evidence="1">
    <location>
        <begin position="1"/>
        <end position="22"/>
    </location>
</feature>
<name>A0ABS1WSM6_9GAMM</name>
<evidence type="ECO:0000259" key="2">
    <source>
        <dbReference type="PROSITE" id="PS50853"/>
    </source>
</evidence>
<organism evidence="3 4">
    <name type="scientific">Steroidobacter gossypii</name>
    <dbReference type="NCBI Taxonomy" id="2805490"/>
    <lineage>
        <taxon>Bacteria</taxon>
        <taxon>Pseudomonadati</taxon>
        <taxon>Pseudomonadota</taxon>
        <taxon>Gammaproteobacteria</taxon>
        <taxon>Steroidobacterales</taxon>
        <taxon>Steroidobacteraceae</taxon>
        <taxon>Steroidobacter</taxon>
    </lineage>
</organism>
<comment type="caution">
    <text evidence="3">The sequence shown here is derived from an EMBL/GenBank/DDBJ whole genome shotgun (WGS) entry which is preliminary data.</text>
</comment>
<protein>
    <submittedName>
        <fullName evidence="3">Ig domain-containing protein</fullName>
    </submittedName>
</protein>
<accession>A0ABS1WSM6</accession>
<dbReference type="InterPro" id="IPR006644">
    <property type="entry name" value="Cadg"/>
</dbReference>
<keyword evidence="4" id="KW-1185">Reference proteome</keyword>
<dbReference type="SMART" id="SM00736">
    <property type="entry name" value="CADG"/>
    <property type="match status" value="2"/>
</dbReference>
<evidence type="ECO:0000256" key="1">
    <source>
        <dbReference type="SAM" id="SignalP"/>
    </source>
</evidence>
<dbReference type="InterPro" id="IPR036116">
    <property type="entry name" value="FN3_sf"/>
</dbReference>
<dbReference type="SUPFAM" id="SSF49265">
    <property type="entry name" value="Fibronectin type III"/>
    <property type="match status" value="1"/>
</dbReference>
<dbReference type="InterPro" id="IPR013783">
    <property type="entry name" value="Ig-like_fold"/>
</dbReference>
<feature type="chain" id="PRO_5046738032" evidence="1">
    <location>
        <begin position="23"/>
        <end position="390"/>
    </location>
</feature>
<dbReference type="InterPro" id="IPR015919">
    <property type="entry name" value="Cadherin-like_sf"/>
</dbReference>
<dbReference type="SMART" id="SM00060">
    <property type="entry name" value="FN3"/>
    <property type="match status" value="1"/>
</dbReference>
<keyword evidence="1" id="KW-0732">Signal</keyword>